<evidence type="ECO:0000313" key="5">
    <source>
        <dbReference type="EMBL" id="ENN76946.1"/>
    </source>
</evidence>
<reference evidence="4" key="1">
    <citation type="journal article" date="2012" name="Insect Biochem. Mol. Biol.">
        <title>Transcriptome and full-length cDNA resources for the mountain pine beetle, Dendroctonus ponderosae Hopkins, a major insect pest of pine forests.</title>
        <authorList>
            <person name="Keeling C.I."/>
            <person name="Henderson H."/>
            <person name="Li M."/>
            <person name="Yuen M."/>
            <person name="Clark E.L."/>
            <person name="Fraser J.D."/>
            <person name="Huber D.P."/>
            <person name="Liao N.Y."/>
            <person name="Roderick Docking T."/>
            <person name="Birol I."/>
            <person name="Chan S.K."/>
            <person name="Taylor G.A."/>
            <person name="Palmquist D."/>
            <person name="Jones S.J."/>
            <person name="Bohlmann J."/>
        </authorList>
    </citation>
    <scope>NUCLEOTIDE SEQUENCE</scope>
    <source>
        <tissue evidence="4">Whole larvae</tissue>
    </source>
</reference>
<dbReference type="Gene3D" id="3.90.850.10">
    <property type="entry name" value="Fumarylacetoacetase-like, C-terminal domain"/>
    <property type="match status" value="1"/>
</dbReference>
<dbReference type="EMBL" id="KB740966">
    <property type="protein sequence ID" value="ENN76946.1"/>
    <property type="molecule type" value="Genomic_DNA"/>
</dbReference>
<dbReference type="GO" id="GO:0046872">
    <property type="term" value="F:metal ion binding"/>
    <property type="evidence" value="ECO:0007669"/>
    <property type="project" value="UniProtKB-KW"/>
</dbReference>
<dbReference type="GO" id="GO:0050163">
    <property type="term" value="F:oxaloacetate tautomerase activity"/>
    <property type="evidence" value="ECO:0007669"/>
    <property type="project" value="UniProtKB-ARBA"/>
</dbReference>
<dbReference type="FunFam" id="3.90.850.10:FF:000002">
    <property type="entry name" value="2-hydroxyhepta-2,4-diene-1,7-dioate isomerase"/>
    <property type="match status" value="1"/>
</dbReference>
<keyword evidence="2" id="KW-0479">Metal-binding</keyword>
<evidence type="ECO:0000256" key="2">
    <source>
        <dbReference type="ARBA" id="ARBA00022723"/>
    </source>
</evidence>
<evidence type="ECO:0000313" key="4">
    <source>
        <dbReference type="EMBL" id="AEE63639.1"/>
    </source>
</evidence>
<dbReference type="AlphaFoldDB" id="J3JZK0"/>
<keyword evidence="8" id="KW-1185">Reference proteome</keyword>
<organism evidence="4">
    <name type="scientific">Dendroctonus ponderosae</name>
    <name type="common">Mountain pine beetle</name>
    <dbReference type="NCBI Taxonomy" id="77166"/>
    <lineage>
        <taxon>Eukaryota</taxon>
        <taxon>Metazoa</taxon>
        <taxon>Ecdysozoa</taxon>
        <taxon>Arthropoda</taxon>
        <taxon>Hexapoda</taxon>
        <taxon>Insecta</taxon>
        <taxon>Pterygota</taxon>
        <taxon>Neoptera</taxon>
        <taxon>Endopterygota</taxon>
        <taxon>Coleoptera</taxon>
        <taxon>Polyphaga</taxon>
        <taxon>Cucujiformia</taxon>
        <taxon>Curculionidae</taxon>
        <taxon>Scolytinae</taxon>
        <taxon>Dendroctonus</taxon>
    </lineage>
</organism>
<accession>J3JZK0</accession>
<evidence type="ECO:0000313" key="9">
    <source>
        <dbReference type="Proteomes" id="UP000030742"/>
    </source>
</evidence>
<protein>
    <recommendedName>
        <fullName evidence="3">Fumarylacetoacetase-like C-terminal domain-containing protein</fullName>
    </recommendedName>
</protein>
<dbReference type="SUPFAM" id="SSF56529">
    <property type="entry name" value="FAH"/>
    <property type="match status" value="1"/>
</dbReference>
<proteinExistence type="evidence at transcript level"/>
<evidence type="ECO:0000313" key="8">
    <source>
        <dbReference type="Proteomes" id="UP000019118"/>
    </source>
</evidence>
<reference evidence="8 9" key="2">
    <citation type="journal article" date="2013" name="Genome Biol.">
        <title>Draft genome of the mountain pine beetle, Dendroctonus ponderosae Hopkins, a major forest pest.</title>
        <authorList>
            <person name="Keeling C.I."/>
            <person name="Yuen M.M."/>
            <person name="Liao N.Y."/>
            <person name="Docking T.R."/>
            <person name="Chan S.K."/>
            <person name="Taylor G.A."/>
            <person name="Palmquist D.L."/>
            <person name="Jackman S.D."/>
            <person name="Nguyen A."/>
            <person name="Li M."/>
            <person name="Henderson H."/>
            <person name="Janes J.K."/>
            <person name="Zhao Y."/>
            <person name="Pandoh P."/>
            <person name="Moore R."/>
            <person name="Sperling F.A."/>
            <person name="Huber D.P."/>
            <person name="Birol I."/>
            <person name="Jones S.J."/>
            <person name="Bohlmann J."/>
        </authorList>
    </citation>
    <scope>NUCLEOTIDE SEQUENCE</scope>
</reference>
<dbReference type="PANTHER" id="PTHR42796">
    <property type="entry name" value="FUMARYLACETOACETATE HYDROLASE DOMAIN-CONTAINING PROTEIN 2A-RELATED"/>
    <property type="match status" value="1"/>
</dbReference>
<reference evidence="7" key="3">
    <citation type="submission" date="2024-08" db="UniProtKB">
        <authorList>
            <consortium name="EnsemblMetazoa"/>
        </authorList>
    </citation>
    <scope>IDENTIFICATION</scope>
</reference>
<evidence type="ECO:0000256" key="1">
    <source>
        <dbReference type="ARBA" id="ARBA00010211"/>
    </source>
</evidence>
<dbReference type="HOGENOM" id="CLU_028458_3_2_1"/>
<name>J3JZK0_DENPD</name>
<gene>
    <name evidence="6" type="ORF">D910_07079</name>
    <name evidence="5" type="ORF">YQE_06591</name>
</gene>
<dbReference type="KEGG" id="dpa:109537821"/>
<dbReference type="OMA" id="CNKIVAP"/>
<dbReference type="EnsemblMetazoa" id="XM_019904728.1">
    <property type="protein sequence ID" value="XP_019760287.1"/>
    <property type="gene ID" value="LOC109537821"/>
</dbReference>
<dbReference type="InterPro" id="IPR051121">
    <property type="entry name" value="FAH"/>
</dbReference>
<evidence type="ECO:0000259" key="3">
    <source>
        <dbReference type="Pfam" id="PF01557"/>
    </source>
</evidence>
<dbReference type="EMBL" id="BT128682">
    <property type="protein sequence ID" value="AEE63639.1"/>
    <property type="molecule type" value="mRNA"/>
</dbReference>
<dbReference type="Pfam" id="PF01557">
    <property type="entry name" value="FAA_hydrolase"/>
    <property type="match status" value="1"/>
</dbReference>
<feature type="domain" description="Fumarylacetoacetase-like C-terminal" evidence="3">
    <location>
        <begin position="79"/>
        <end position="285"/>
    </location>
</feature>
<dbReference type="PANTHER" id="PTHR42796:SF4">
    <property type="entry name" value="FUMARYLACETOACETATE HYDROLASE DOMAIN-CONTAINING PROTEIN 2A"/>
    <property type="match status" value="1"/>
</dbReference>
<dbReference type="OrthoDB" id="411064at2759"/>
<evidence type="ECO:0000313" key="6">
    <source>
        <dbReference type="EMBL" id="ERL89718.1"/>
    </source>
</evidence>
<dbReference type="EMBL" id="KB632186">
    <property type="protein sequence ID" value="ERL89718.1"/>
    <property type="molecule type" value="Genomic_DNA"/>
</dbReference>
<dbReference type="InterPro" id="IPR036663">
    <property type="entry name" value="Fumarylacetoacetase_C_sf"/>
</dbReference>
<comment type="similarity">
    <text evidence="1">Belongs to the FAH family.</text>
</comment>
<dbReference type="STRING" id="77166.J3JZK0"/>
<dbReference type="EnsemblMetazoa" id="XM_019904727.1">
    <property type="protein sequence ID" value="XP_019760286.1"/>
    <property type="gene ID" value="LOC109537821"/>
</dbReference>
<dbReference type="InterPro" id="IPR011234">
    <property type="entry name" value="Fumarylacetoacetase-like_C"/>
</dbReference>
<dbReference type="GO" id="GO:0006107">
    <property type="term" value="P:oxaloacetate metabolic process"/>
    <property type="evidence" value="ECO:0007669"/>
    <property type="project" value="UniProtKB-ARBA"/>
</dbReference>
<dbReference type="Proteomes" id="UP000019118">
    <property type="component" value="Unassembled WGS sequence"/>
</dbReference>
<sequence>MRLVHFMLSTGKIRLGALDGDNIIDLNSHANWVPIDLVRFLHEHENAYEKLKLVAADPLNTIYPVDRVHLMPPIQGPDKILGIAHNYSDYCDEKQIEYPSEPIVFNRFASTIIGPYDRIKHPTCSKAVEWEVELVVVMGKIARNVKAANAFDYVFGYTAAQDLTATDWMSKSGGQYVLCKNMDHFCPIGPCLVTKDEIPDPHNLFAKTWVNGVLKQNGNTRNLLFKIDELIEHLSSVLTLLPGDLICTGTPSGVGETRSPPEFLKPGDVLTSEIEGVGKLKNYVVDYESHIILKL</sequence>
<evidence type="ECO:0000313" key="7">
    <source>
        <dbReference type="EnsemblMetazoa" id="XP_019760286.1"/>
    </source>
</evidence>
<dbReference type="Proteomes" id="UP000030742">
    <property type="component" value="Unassembled WGS sequence"/>
</dbReference>